<proteinExistence type="inferred from homology"/>
<dbReference type="FunFam" id="3.30.70.2510:FF:000001">
    <property type="entry name" value="tRNA pseudouridine synthase Pus10"/>
    <property type="match status" value="1"/>
</dbReference>
<dbReference type="Gene3D" id="3.30.70.3190">
    <property type="match status" value="1"/>
</dbReference>
<comment type="similarity">
    <text evidence="1">Belongs to the pseudouridine synthase Pus10 family.</text>
</comment>
<dbReference type="Proteomes" id="UP000245383">
    <property type="component" value="Unassembled WGS sequence"/>
</dbReference>
<feature type="domain" description="Pus10 N-terminal eukaryotes" evidence="8">
    <location>
        <begin position="50"/>
        <end position="218"/>
    </location>
</feature>
<dbReference type="GO" id="GO:0003723">
    <property type="term" value="F:RNA binding"/>
    <property type="evidence" value="ECO:0007669"/>
    <property type="project" value="InterPro"/>
</dbReference>
<evidence type="ECO:0000313" key="10">
    <source>
        <dbReference type="EMBL" id="PVU90539.1"/>
    </source>
</evidence>
<dbReference type="STRING" id="133385.A0A2T9YE11"/>
<evidence type="ECO:0000259" key="9">
    <source>
        <dbReference type="Pfam" id="PF21238"/>
    </source>
</evidence>
<evidence type="ECO:0000313" key="11">
    <source>
        <dbReference type="Proteomes" id="UP000245383"/>
    </source>
</evidence>
<dbReference type="EC" id="5.4.99.25" evidence="2"/>
<evidence type="ECO:0000256" key="7">
    <source>
        <dbReference type="ARBA" id="ARBA00083669"/>
    </source>
</evidence>
<dbReference type="EMBL" id="MBFR01000251">
    <property type="protein sequence ID" value="PVU90539.1"/>
    <property type="molecule type" value="Genomic_DNA"/>
</dbReference>
<evidence type="ECO:0000259" key="8">
    <source>
        <dbReference type="Pfam" id="PF21237"/>
    </source>
</evidence>
<evidence type="ECO:0000256" key="3">
    <source>
        <dbReference type="ARBA" id="ARBA00022694"/>
    </source>
</evidence>
<gene>
    <name evidence="10" type="ORF">BB561_004836</name>
</gene>
<dbReference type="OrthoDB" id="271937at2759"/>
<evidence type="ECO:0000256" key="5">
    <source>
        <dbReference type="ARBA" id="ARBA00075270"/>
    </source>
</evidence>
<dbReference type="InterPro" id="IPR048741">
    <property type="entry name" value="Pus10-like_C"/>
</dbReference>
<evidence type="ECO:0000256" key="1">
    <source>
        <dbReference type="ARBA" id="ARBA00009652"/>
    </source>
</evidence>
<keyword evidence="11" id="KW-1185">Reference proteome</keyword>
<dbReference type="AlphaFoldDB" id="A0A2T9YE11"/>
<evidence type="ECO:0000256" key="4">
    <source>
        <dbReference type="ARBA" id="ARBA00023235"/>
    </source>
</evidence>
<dbReference type="PANTHER" id="PTHR21568:SF0">
    <property type="entry name" value="TRNA PSEUDOURIDINE SYNTHASE PUS10"/>
    <property type="match status" value="1"/>
</dbReference>
<dbReference type="PANTHER" id="PTHR21568">
    <property type="entry name" value="TRNA PSEUDOURIDINE SYNTHASE PUS10"/>
    <property type="match status" value="1"/>
</dbReference>
<feature type="domain" description="Pus10-like C-terminal" evidence="9">
    <location>
        <begin position="229"/>
        <end position="462"/>
    </location>
</feature>
<dbReference type="Pfam" id="PF21237">
    <property type="entry name" value="Pus10_N_euk"/>
    <property type="match status" value="1"/>
</dbReference>
<dbReference type="Pfam" id="PF21238">
    <property type="entry name" value="Pus10_C"/>
    <property type="match status" value="1"/>
</dbReference>
<dbReference type="InterPro" id="IPR039894">
    <property type="entry name" value="Pus10-like"/>
</dbReference>
<organism evidence="10 11">
    <name type="scientific">Smittium simulii</name>
    <dbReference type="NCBI Taxonomy" id="133385"/>
    <lineage>
        <taxon>Eukaryota</taxon>
        <taxon>Fungi</taxon>
        <taxon>Fungi incertae sedis</taxon>
        <taxon>Zoopagomycota</taxon>
        <taxon>Kickxellomycotina</taxon>
        <taxon>Harpellomycetes</taxon>
        <taxon>Harpellales</taxon>
        <taxon>Legeriomycetaceae</taxon>
        <taxon>Smittium</taxon>
    </lineage>
</organism>
<dbReference type="InterPro" id="IPR048742">
    <property type="entry name" value="Pus10_N_euk"/>
</dbReference>
<dbReference type="NCBIfam" id="TIGR01213">
    <property type="entry name" value="pseudo_Pus10arc"/>
    <property type="match status" value="1"/>
</dbReference>
<reference evidence="10 11" key="1">
    <citation type="journal article" date="2018" name="MBio">
        <title>Comparative Genomics Reveals the Core Gene Toolbox for the Fungus-Insect Symbiosis.</title>
        <authorList>
            <person name="Wang Y."/>
            <person name="Stata M."/>
            <person name="Wang W."/>
            <person name="Stajich J.E."/>
            <person name="White M.M."/>
            <person name="Moncalvo J.M."/>
        </authorList>
    </citation>
    <scope>NUCLEOTIDE SEQUENCE [LARGE SCALE GENOMIC DNA]</scope>
    <source>
        <strain evidence="10 11">SWE-8-4</strain>
    </source>
</reference>
<evidence type="ECO:0000256" key="2">
    <source>
        <dbReference type="ARBA" id="ARBA00012787"/>
    </source>
</evidence>
<dbReference type="GO" id="GO:0160148">
    <property type="term" value="F:tRNA pseudouridine(55) synthase activity"/>
    <property type="evidence" value="ECO:0007669"/>
    <property type="project" value="UniProtKB-EC"/>
</dbReference>
<dbReference type="InterPro" id="IPR020103">
    <property type="entry name" value="PsdUridine_synth_cat_dom_sf"/>
</dbReference>
<comment type="caution">
    <text evidence="10">The sequence shown here is derived from an EMBL/GenBank/DDBJ whole genome shotgun (WGS) entry which is preliminary data.</text>
</comment>
<keyword evidence="4" id="KW-0413">Isomerase</keyword>
<dbReference type="FunFam" id="3.30.70.3190:FF:000001">
    <property type="entry name" value="tRNA pseudouridine synthase Pus10"/>
    <property type="match status" value="1"/>
</dbReference>
<protein>
    <recommendedName>
        <fullName evidence="2">tRNA pseudouridine(55) synthase</fullName>
        <ecNumber evidence="2">5.4.99.25</ecNumber>
    </recommendedName>
    <alternativeName>
        <fullName evidence="7">tRNA pseudouridine 55 synthase</fullName>
    </alternativeName>
    <alternativeName>
        <fullName evidence="5">tRNA pseudouridylate synthase</fullName>
    </alternativeName>
    <alternativeName>
        <fullName evidence="6">tRNA-uridine isomerase</fullName>
    </alternativeName>
</protein>
<dbReference type="SUPFAM" id="SSF55120">
    <property type="entry name" value="Pseudouridine synthase"/>
    <property type="match status" value="1"/>
</dbReference>
<dbReference type="Gene3D" id="3.30.70.2510">
    <property type="match status" value="1"/>
</dbReference>
<dbReference type="GO" id="GO:0031119">
    <property type="term" value="P:tRNA pseudouridine synthesis"/>
    <property type="evidence" value="ECO:0007669"/>
    <property type="project" value="TreeGrafter"/>
</dbReference>
<sequence>MSTRSPSSLPGVCTVCELRFKGVPTSSLYVQALTNEKSDLTLDSDQKSYCSLCYGIFLQSEGFFQSIAEKIEQECYQTSDFFLNIALPSSYDLRSSAFQTFALNELSLSAATIIDVKTVLRYLISHFSMSKGSLRFNKQSPVVVSFEISHNESEKDTDFLKANSSFTPKSFYDRHQKKRVHIKESKEANKKAITLMTTEDLKELGFYPPKSVETIPVLASITVSRTPIYIGGRYLKLVRGVSQTPHIVGNTRLAEFSVEELIGEPIATLLQPKSYHLAGSGREDSDVRMLGTGRPFYIQLNNCKNSPLSNLQLKSIENTINSDSKLVNVAALQSVTELDLKIIKSEGGEKNKTYSCLVWISEELSKEKLDMFDTISASPLSIAQKTPVRVLHTRSPLTRQRKIYRMRLSHLKDNFYTLILTTEGGTYIKEFVHGDLGRTTPNFSSIIGAQSYILELDVTDVDLNFPPKK</sequence>
<accession>A0A2T9YE11</accession>
<name>A0A2T9YE11_9FUNG</name>
<evidence type="ECO:0000256" key="6">
    <source>
        <dbReference type="ARBA" id="ARBA00079393"/>
    </source>
</evidence>
<keyword evidence="3" id="KW-0819">tRNA processing</keyword>